<dbReference type="GO" id="GO:0045944">
    <property type="term" value="P:positive regulation of transcription by RNA polymerase II"/>
    <property type="evidence" value="ECO:0007669"/>
    <property type="project" value="TreeGrafter"/>
</dbReference>
<dbReference type="GO" id="GO:0005634">
    <property type="term" value="C:nucleus"/>
    <property type="evidence" value="ECO:0007669"/>
    <property type="project" value="TreeGrafter"/>
</dbReference>
<dbReference type="Proteomes" id="UP000076584">
    <property type="component" value="Unassembled WGS sequence"/>
</dbReference>
<dbReference type="PANTHER" id="PTHR37534">
    <property type="entry name" value="TRANSCRIPTIONAL ACTIVATOR PROTEIN UGA3"/>
    <property type="match status" value="1"/>
</dbReference>
<accession>A0A166M2F8</accession>
<sequence length="546" mass="60930">LGSPEMPASGTGATRRSGCESCRANYFPKKQKWCRVVGKRIRFIDETAEISSLHNDVSDSDDDIASETDNIPLSLAQPTLTQPIIKDSTKVFVKPSRENRPIPTPAAHSSEGQTLLPIERGQPYPLTNLQSLHSYPAFRSPSSGHLNFDDPIGNFSPIPRSQISGQIGSISEIGSGNPVEDPSLPEPRRAFHSTNLPLKNCREAHLVRFYVDYIATPFDFGDSLNRMSTLIPQYAALSPALLNAVLALAAKFHDKEGSLAFFDKPADRYYDAAVESLKPAFNDSHLEAEEIEFAAAVLLRIYQVIGTVHATFKTPTAIWNFLTSRVRTPKRGSLLEAAIWSWIPVEVFRSMMRNEPTNLHLDHLSFDRSLQPADENVWAYRMVLHTIDILNFCFGNTKSPATYDRLASYAAKWIKEAPDSFTPIYIYSPSEGSPFPEILLLDDSVVMGYSYYQLNRILLTIHNPDTPPLSKGSPHANRTMNNEIRADVKVLCGIAESISQCNPAHMVACMSIAVAGNRFKIREEQVALYNLFFNTAKHYYWDAGLM</sequence>
<reference evidence="2 3" key="1">
    <citation type="submission" date="2015-06" db="EMBL/GenBank/DDBJ databases">
        <title>Survival trade-offs in plant roots during colonization by closely related pathogenic and mutualistic fungi.</title>
        <authorList>
            <person name="Hacquard S."/>
            <person name="Kracher B."/>
            <person name="Hiruma K."/>
            <person name="Weinman A."/>
            <person name="Muench P."/>
            <person name="Garrido Oter R."/>
            <person name="Ver Loren van Themaat E."/>
            <person name="Dallerey J.-F."/>
            <person name="Damm U."/>
            <person name="Henrissat B."/>
            <person name="Lespinet O."/>
            <person name="Thon M."/>
            <person name="Kemen E."/>
            <person name="McHardy A.C."/>
            <person name="Schulze-Lefert P."/>
            <person name="O'Connell R.J."/>
        </authorList>
    </citation>
    <scope>NUCLEOTIDE SEQUENCE [LARGE SCALE GENOMIC DNA]</scope>
    <source>
        <strain evidence="2 3">MAFF 238704</strain>
    </source>
</reference>
<keyword evidence="3" id="KW-1185">Reference proteome</keyword>
<evidence type="ECO:0000313" key="3">
    <source>
        <dbReference type="Proteomes" id="UP000076584"/>
    </source>
</evidence>
<dbReference type="GO" id="GO:0000976">
    <property type="term" value="F:transcription cis-regulatory region binding"/>
    <property type="evidence" value="ECO:0007669"/>
    <property type="project" value="TreeGrafter"/>
</dbReference>
<proteinExistence type="predicted"/>
<evidence type="ECO:0000313" key="2">
    <source>
        <dbReference type="EMBL" id="KZL64206.1"/>
    </source>
</evidence>
<dbReference type="GO" id="GO:0003700">
    <property type="term" value="F:DNA-binding transcription factor activity"/>
    <property type="evidence" value="ECO:0007669"/>
    <property type="project" value="TreeGrafter"/>
</dbReference>
<evidence type="ECO:0000256" key="1">
    <source>
        <dbReference type="ARBA" id="ARBA00023242"/>
    </source>
</evidence>
<dbReference type="STRING" id="1573173.A0A166M2F8"/>
<dbReference type="AlphaFoldDB" id="A0A166M2F8"/>
<keyword evidence="1" id="KW-0539">Nucleus</keyword>
<gene>
    <name evidence="2" type="ORF">CI238_00566</name>
</gene>
<organism evidence="2 3">
    <name type="scientific">Colletotrichum incanum</name>
    <name type="common">Soybean anthracnose fungus</name>
    <dbReference type="NCBI Taxonomy" id="1573173"/>
    <lineage>
        <taxon>Eukaryota</taxon>
        <taxon>Fungi</taxon>
        <taxon>Dikarya</taxon>
        <taxon>Ascomycota</taxon>
        <taxon>Pezizomycotina</taxon>
        <taxon>Sordariomycetes</taxon>
        <taxon>Hypocreomycetidae</taxon>
        <taxon>Glomerellales</taxon>
        <taxon>Glomerellaceae</taxon>
        <taxon>Colletotrichum</taxon>
        <taxon>Colletotrichum spaethianum species complex</taxon>
    </lineage>
</organism>
<dbReference type="PANTHER" id="PTHR37534:SF2">
    <property type="entry name" value="N-ACETYLTRANSFERASE DOMAIN-CONTAINING PROTEIN"/>
    <property type="match status" value="1"/>
</dbReference>
<name>A0A166M2F8_COLIC</name>
<feature type="non-terminal residue" evidence="2">
    <location>
        <position position="1"/>
    </location>
</feature>
<comment type="caution">
    <text evidence="2">The sequence shown here is derived from an EMBL/GenBank/DDBJ whole genome shotgun (WGS) entry which is preliminary data.</text>
</comment>
<protein>
    <submittedName>
        <fullName evidence="2">Arca-like protein</fullName>
    </submittedName>
</protein>
<dbReference type="EMBL" id="LFIW01002706">
    <property type="protein sequence ID" value="KZL64206.1"/>
    <property type="molecule type" value="Genomic_DNA"/>
</dbReference>